<reference evidence="1" key="1">
    <citation type="journal article" date="2014" name="Front. Microbiol.">
        <title>High frequency of phylogenetically diverse reductive dehalogenase-homologous genes in deep subseafloor sedimentary metagenomes.</title>
        <authorList>
            <person name="Kawai M."/>
            <person name="Futagami T."/>
            <person name="Toyoda A."/>
            <person name="Takaki Y."/>
            <person name="Nishi S."/>
            <person name="Hori S."/>
            <person name="Arai W."/>
            <person name="Tsubouchi T."/>
            <person name="Morono Y."/>
            <person name="Uchiyama I."/>
            <person name="Ito T."/>
            <person name="Fujiyama A."/>
            <person name="Inagaki F."/>
            <person name="Takami H."/>
        </authorList>
    </citation>
    <scope>NUCLEOTIDE SEQUENCE</scope>
    <source>
        <strain evidence="1">Expedition CK06-06</strain>
    </source>
</reference>
<evidence type="ECO:0000313" key="1">
    <source>
        <dbReference type="EMBL" id="GAG16999.1"/>
    </source>
</evidence>
<name>X0VFI5_9ZZZZ</name>
<sequence>RIRPWSIARGIIVEAPSNLTESLNKLAERLMPARLRGQA</sequence>
<organism evidence="1">
    <name type="scientific">marine sediment metagenome</name>
    <dbReference type="NCBI Taxonomy" id="412755"/>
    <lineage>
        <taxon>unclassified sequences</taxon>
        <taxon>metagenomes</taxon>
        <taxon>ecological metagenomes</taxon>
    </lineage>
</organism>
<comment type="caution">
    <text evidence="1">The sequence shown here is derived from an EMBL/GenBank/DDBJ whole genome shotgun (WGS) entry which is preliminary data.</text>
</comment>
<gene>
    <name evidence="1" type="ORF">S01H1_54406</name>
</gene>
<accession>X0VFI5</accession>
<dbReference type="AlphaFoldDB" id="X0VFI5"/>
<protein>
    <submittedName>
        <fullName evidence="1">Uncharacterized protein</fullName>
    </submittedName>
</protein>
<feature type="non-terminal residue" evidence="1">
    <location>
        <position position="1"/>
    </location>
</feature>
<proteinExistence type="predicted"/>
<dbReference type="EMBL" id="BARS01035301">
    <property type="protein sequence ID" value="GAG16999.1"/>
    <property type="molecule type" value="Genomic_DNA"/>
</dbReference>